<geneLocation type="plasmid" evidence="5 6">
    <name>pDGEO01</name>
</geneLocation>
<protein>
    <submittedName>
        <fullName evidence="5">Metal dependent phosphohydrolase</fullName>
    </submittedName>
</protein>
<feature type="coiled-coil region" evidence="2">
    <location>
        <begin position="136"/>
        <end position="163"/>
    </location>
</feature>
<dbReference type="Pfam" id="PF13487">
    <property type="entry name" value="HD_5"/>
    <property type="match status" value="1"/>
</dbReference>
<gene>
    <name evidence="5" type="ordered locus">Dgeo_2833</name>
</gene>
<dbReference type="Gene3D" id="1.25.40.10">
    <property type="entry name" value="Tetratricopeptide repeat domain"/>
    <property type="match status" value="1"/>
</dbReference>
<dbReference type="KEGG" id="dge:Dgeo_2833"/>
<feature type="domain" description="HD-GYP" evidence="4">
    <location>
        <begin position="157"/>
        <end position="354"/>
    </location>
</feature>
<dbReference type="Pfam" id="PF13424">
    <property type="entry name" value="TPR_12"/>
    <property type="match status" value="1"/>
</dbReference>
<keyword evidence="2" id="KW-0175">Coiled coil</keyword>
<dbReference type="InterPro" id="IPR037522">
    <property type="entry name" value="HD_GYP_dom"/>
</dbReference>
<dbReference type="CDD" id="cd00077">
    <property type="entry name" value="HDc"/>
    <property type="match status" value="1"/>
</dbReference>
<dbReference type="InterPro" id="IPR019734">
    <property type="entry name" value="TPR_rpt"/>
</dbReference>
<name>Q1J2M2_DEIGD</name>
<dbReference type="Gene3D" id="1.10.3210.10">
    <property type="entry name" value="Hypothetical protein af1432"/>
    <property type="match status" value="1"/>
</dbReference>
<keyword evidence="1" id="KW-0802">TPR repeat</keyword>
<dbReference type="AlphaFoldDB" id="Q1J2M2"/>
<dbReference type="InterPro" id="IPR011990">
    <property type="entry name" value="TPR-like_helical_dom_sf"/>
</dbReference>
<feature type="coiled-coil region" evidence="2">
    <location>
        <begin position="10"/>
        <end position="64"/>
    </location>
</feature>
<dbReference type="PROSITE" id="PS50005">
    <property type="entry name" value="TPR"/>
    <property type="match status" value="1"/>
</dbReference>
<dbReference type="SUPFAM" id="SSF109604">
    <property type="entry name" value="HD-domain/PDEase-like"/>
    <property type="match status" value="1"/>
</dbReference>
<accession>Q1J2M2</accession>
<dbReference type="SUPFAM" id="SSF48452">
    <property type="entry name" value="TPR-like"/>
    <property type="match status" value="1"/>
</dbReference>
<evidence type="ECO:0000256" key="2">
    <source>
        <dbReference type="SAM" id="Coils"/>
    </source>
</evidence>
<reference evidence="5" key="1">
    <citation type="submission" date="2006-04" db="EMBL/GenBank/DDBJ databases">
        <title>Complete sequence of plasmid1 pDGEO01 of Deinococcus geothermalis DSM 11300.</title>
        <authorList>
            <consortium name="US DOE Joint Genome Institute"/>
            <person name="Copeland A."/>
            <person name="Lucas S."/>
            <person name="Lapidus A."/>
            <person name="Barry K."/>
            <person name="Detter J.C."/>
            <person name="Glavina del Rio T."/>
            <person name="Hammon N."/>
            <person name="Israni S."/>
            <person name="Dalin E."/>
            <person name="Tice H."/>
            <person name="Pitluck S."/>
            <person name="Brettin T."/>
            <person name="Bruce D."/>
            <person name="Han C."/>
            <person name="Tapia R."/>
            <person name="Saunders E."/>
            <person name="Gilna P."/>
            <person name="Schmutz J."/>
            <person name="Larimer F."/>
            <person name="Land M."/>
            <person name="Hauser L."/>
            <person name="Kyrpides N."/>
            <person name="Kim E."/>
            <person name="Daly M.J."/>
            <person name="Fredrickson J.K."/>
            <person name="Makarova K.S."/>
            <person name="Gaidamakova E.K."/>
            <person name="Zhai M."/>
            <person name="Richardson P."/>
        </authorList>
    </citation>
    <scope>NUCLEOTIDE SEQUENCE</scope>
    <source>
        <strain evidence="5">DSM 11300</strain>
        <plasmid evidence="5">pDGEO01</plasmid>
    </source>
</reference>
<organism evidence="5 6">
    <name type="scientific">Deinococcus geothermalis (strain DSM 11300 / CIP 105573 / AG-3a)</name>
    <dbReference type="NCBI Taxonomy" id="319795"/>
    <lineage>
        <taxon>Bacteria</taxon>
        <taxon>Thermotogati</taxon>
        <taxon>Deinococcota</taxon>
        <taxon>Deinococci</taxon>
        <taxon>Deinococcales</taxon>
        <taxon>Deinococcaceae</taxon>
        <taxon>Deinococcus</taxon>
    </lineage>
</organism>
<dbReference type="SMART" id="SM00471">
    <property type="entry name" value="HDc"/>
    <property type="match status" value="1"/>
</dbReference>
<dbReference type="PANTHER" id="PTHR45228:SF8">
    <property type="entry name" value="TWO-COMPONENT RESPONSE REGULATOR-RELATED"/>
    <property type="match status" value="1"/>
</dbReference>
<dbReference type="InterPro" id="IPR003607">
    <property type="entry name" value="HD/PDEase_dom"/>
</dbReference>
<evidence type="ECO:0000259" key="3">
    <source>
        <dbReference type="PROSITE" id="PS51831"/>
    </source>
</evidence>
<evidence type="ECO:0000313" key="6">
    <source>
        <dbReference type="Proteomes" id="UP000002431"/>
    </source>
</evidence>
<evidence type="ECO:0000313" key="5">
    <source>
        <dbReference type="EMBL" id="ABF44262.1"/>
    </source>
</evidence>
<proteinExistence type="predicted"/>
<sequence length="379" mass="42164">MAARGDWQAAAEAHAEAVRIAQEIEDLEVELDALLHLGRVEAELGELSAALTTLQRALALAEQAEHKKSVSESHRALSQVYRRAGEFEQALHHYELYHDAERTLFNEESDKKTRELSTRFEVERARHVAEVERVQREAAESARAQAEALVRERTQELEQAQVEIVTRLAVAAEYRDDLTGEHTYRVGQFSALIAQELGLPPEDVALLRIAARLHDVGKIGIPDAILLKPGKFTPEEFERMKAHTLIGARILSGGQSRLLRMAEEIALSHHERWDGTGYPLGKYGPSIPLVGRIVAVADVFDALTSTRPYKKPWSREAALEELRRGAGTQFDPEVVAASLKVLGRPDFGYLMRQETPLSPPTLRVIHASDAWPPNIAPAS</sequence>
<keyword evidence="6" id="KW-1185">Reference proteome</keyword>
<evidence type="ECO:0000259" key="4">
    <source>
        <dbReference type="PROSITE" id="PS51832"/>
    </source>
</evidence>
<keyword evidence="5" id="KW-0614">Plasmid</keyword>
<dbReference type="PANTHER" id="PTHR45228">
    <property type="entry name" value="CYCLIC DI-GMP PHOSPHODIESTERASE TM_0186-RELATED"/>
    <property type="match status" value="1"/>
</dbReference>
<dbReference type="EMBL" id="CP000358">
    <property type="protein sequence ID" value="ABF44262.1"/>
    <property type="molecule type" value="Genomic_DNA"/>
</dbReference>
<dbReference type="eggNOG" id="COG2206">
    <property type="taxonomic scope" value="Bacteria"/>
</dbReference>
<feature type="repeat" description="TPR" evidence="1">
    <location>
        <begin position="31"/>
        <end position="64"/>
    </location>
</feature>
<dbReference type="HOGENOM" id="CLU_054725_0_0_0"/>
<dbReference type="InterPro" id="IPR052020">
    <property type="entry name" value="Cyclic_di-GMP/3'3'-cGAMP_PDE"/>
</dbReference>
<evidence type="ECO:0000256" key="1">
    <source>
        <dbReference type="PROSITE-ProRule" id="PRU00339"/>
    </source>
</evidence>
<feature type="domain" description="HD" evidence="3">
    <location>
        <begin position="179"/>
        <end position="303"/>
    </location>
</feature>
<dbReference type="PROSITE" id="PS51831">
    <property type="entry name" value="HD"/>
    <property type="match status" value="1"/>
</dbReference>
<dbReference type="InterPro" id="IPR006674">
    <property type="entry name" value="HD_domain"/>
</dbReference>
<dbReference type="PROSITE" id="PS51832">
    <property type="entry name" value="HD_GYP"/>
    <property type="match status" value="1"/>
</dbReference>
<dbReference type="Proteomes" id="UP000002431">
    <property type="component" value="Plasmid pDGEO01"/>
</dbReference>